<dbReference type="Proteomes" id="UP000031278">
    <property type="component" value="Unassembled WGS sequence"/>
</dbReference>
<name>A0A0B9GI40_9GAMM</name>
<reference evidence="2 3" key="1">
    <citation type="submission" date="2014-12" db="EMBL/GenBank/DDBJ databases">
        <title>Genome sequencing of Photobacterium gaetbulicola AD005a.</title>
        <authorList>
            <person name="Adrian T.G.S."/>
            <person name="Chan K.G."/>
        </authorList>
    </citation>
    <scope>NUCLEOTIDE SEQUENCE [LARGE SCALE GENOMIC DNA]</scope>
    <source>
        <strain evidence="2 3">AD005a</strain>
    </source>
</reference>
<evidence type="ECO:0000256" key="1">
    <source>
        <dbReference type="SAM" id="Phobius"/>
    </source>
</evidence>
<organism evidence="2 3">
    <name type="scientific">Photobacterium gaetbulicola</name>
    <dbReference type="NCBI Taxonomy" id="1295392"/>
    <lineage>
        <taxon>Bacteria</taxon>
        <taxon>Pseudomonadati</taxon>
        <taxon>Pseudomonadota</taxon>
        <taxon>Gammaproteobacteria</taxon>
        <taxon>Vibrionales</taxon>
        <taxon>Vibrionaceae</taxon>
        <taxon>Photobacterium</taxon>
    </lineage>
</organism>
<gene>
    <name evidence="2" type="ORF">RJ45_06420</name>
</gene>
<accession>A0A0B9GI40</accession>
<keyword evidence="1" id="KW-1133">Transmembrane helix</keyword>
<proteinExistence type="predicted"/>
<protein>
    <submittedName>
        <fullName evidence="2">Uncharacterized protein</fullName>
    </submittedName>
</protein>
<feature type="transmembrane region" description="Helical" evidence="1">
    <location>
        <begin position="40"/>
        <end position="59"/>
    </location>
</feature>
<dbReference type="RefSeq" id="WP_039459829.1">
    <property type="nucleotide sequence ID" value="NZ_JWLZ01000083.1"/>
</dbReference>
<dbReference type="EMBL" id="JWLZ01000083">
    <property type="protein sequence ID" value="KHT64450.1"/>
    <property type="molecule type" value="Genomic_DNA"/>
</dbReference>
<evidence type="ECO:0000313" key="3">
    <source>
        <dbReference type="Proteomes" id="UP000031278"/>
    </source>
</evidence>
<sequence length="69" mass="7729">MKETILTPEQVTQVRREFHAKVKTEAKEPFLGITPDQLDYLAGVGFSLVIGMLVLALSFESIRSLLHKS</sequence>
<evidence type="ECO:0000313" key="2">
    <source>
        <dbReference type="EMBL" id="KHT64450.1"/>
    </source>
</evidence>
<keyword evidence="1" id="KW-0472">Membrane</keyword>
<keyword evidence="1" id="KW-0812">Transmembrane</keyword>
<comment type="caution">
    <text evidence="2">The sequence shown here is derived from an EMBL/GenBank/DDBJ whole genome shotgun (WGS) entry which is preliminary data.</text>
</comment>
<dbReference type="AlphaFoldDB" id="A0A0B9GI40"/>